<dbReference type="AlphaFoldDB" id="A0A9P0GF43"/>
<accession>A0A9P0GF43</accession>
<dbReference type="Proteomes" id="UP001153636">
    <property type="component" value="Chromosome 21"/>
</dbReference>
<evidence type="ECO:0000313" key="2">
    <source>
        <dbReference type="Proteomes" id="UP001153636"/>
    </source>
</evidence>
<gene>
    <name evidence="1" type="ORF">PSYICH_LOCUS8046</name>
</gene>
<dbReference type="EMBL" id="OV651833">
    <property type="protein sequence ID" value="CAH1107510.1"/>
    <property type="molecule type" value="Genomic_DNA"/>
</dbReference>
<protein>
    <submittedName>
        <fullName evidence="1">Uncharacterized protein</fullName>
    </submittedName>
</protein>
<reference evidence="1" key="1">
    <citation type="submission" date="2022-01" db="EMBL/GenBank/DDBJ databases">
        <authorList>
            <person name="King R."/>
        </authorList>
    </citation>
    <scope>NUCLEOTIDE SEQUENCE</scope>
</reference>
<keyword evidence="2" id="KW-1185">Reference proteome</keyword>
<sequence>MLVSLVTCIKKIIQRVFTRTYVMYKTRKPKHTTHTHTGVCVRICVYRLIRCFRILRCRVCINIHTRWHPTRSDIFIMLSHNENRAVFEIDTTLSQEWSGNEYPRTAMCVRNVDVHVSCSSQVDAQLAAFFIDPRAK</sequence>
<organism evidence="1 2">
    <name type="scientific">Psylliodes chrysocephalus</name>
    <dbReference type="NCBI Taxonomy" id="3402493"/>
    <lineage>
        <taxon>Eukaryota</taxon>
        <taxon>Metazoa</taxon>
        <taxon>Ecdysozoa</taxon>
        <taxon>Arthropoda</taxon>
        <taxon>Hexapoda</taxon>
        <taxon>Insecta</taxon>
        <taxon>Pterygota</taxon>
        <taxon>Neoptera</taxon>
        <taxon>Endopterygota</taxon>
        <taxon>Coleoptera</taxon>
        <taxon>Polyphaga</taxon>
        <taxon>Cucujiformia</taxon>
        <taxon>Chrysomeloidea</taxon>
        <taxon>Chrysomelidae</taxon>
        <taxon>Galerucinae</taxon>
        <taxon>Alticini</taxon>
        <taxon>Psylliodes</taxon>
    </lineage>
</organism>
<evidence type="ECO:0000313" key="1">
    <source>
        <dbReference type="EMBL" id="CAH1107510.1"/>
    </source>
</evidence>
<proteinExistence type="predicted"/>
<dbReference type="OrthoDB" id="10658199at2759"/>
<name>A0A9P0GF43_9CUCU</name>